<feature type="compositionally biased region" description="Basic residues" evidence="2">
    <location>
        <begin position="118"/>
        <end position="131"/>
    </location>
</feature>
<feature type="domain" description="Anti-proliferative protein" evidence="3">
    <location>
        <begin position="1"/>
        <end position="103"/>
    </location>
</feature>
<dbReference type="InterPro" id="IPR036054">
    <property type="entry name" value="BTG-like_sf"/>
</dbReference>
<dbReference type="InterPro" id="IPR002087">
    <property type="entry name" value="Anti_prolifrtn"/>
</dbReference>
<evidence type="ECO:0000259" key="3">
    <source>
        <dbReference type="SMART" id="SM00099"/>
    </source>
</evidence>
<comment type="similarity">
    <text evidence="1">Belongs to the BTG family.</text>
</comment>
<dbReference type="EMBL" id="JADGIZ020000043">
    <property type="protein sequence ID" value="KAL2913682.1"/>
    <property type="molecule type" value="Genomic_DNA"/>
</dbReference>
<comment type="caution">
    <text evidence="4">The sequence shown here is derived from an EMBL/GenBank/DDBJ whole genome shotgun (WGS) entry which is preliminary data.</text>
</comment>
<dbReference type="Pfam" id="PF07742">
    <property type="entry name" value="BTG"/>
    <property type="match status" value="1"/>
</dbReference>
<dbReference type="Proteomes" id="UP001527925">
    <property type="component" value="Unassembled WGS sequence"/>
</dbReference>
<accession>A0ABR4N2G7</accession>
<dbReference type="SUPFAM" id="SSF160696">
    <property type="entry name" value="BTG domain-like"/>
    <property type="match status" value="1"/>
</dbReference>
<sequence length="263" mass="26713">MIQEIAVAAKFLAAHANADHQEAFRVALCSALAERLAGHWYTDMPERGSAYRAVSVFAGSPDPLLRRAAAAAAMPPAALAAALPADLTLWVDPFFVAYRQGEHGFVLPLWDPHGQHKLPAHAHAHHAHHAALSHSHPAAQHPHALAHHGLQALSALGSPGAAASAAAASPPLALVGRKSPPVSIKPPSPKNRTSSVTSTLSSSASLSSASLASSASSSAASSAAASPSPSPSPPLAVAAAPFPHKALGVDGAMHHHHTFVLAA</sequence>
<feature type="region of interest" description="Disordered" evidence="2">
    <location>
        <begin position="118"/>
        <end position="143"/>
    </location>
</feature>
<evidence type="ECO:0000256" key="1">
    <source>
        <dbReference type="ARBA" id="ARBA00007989"/>
    </source>
</evidence>
<dbReference type="PANTHER" id="PTHR22978">
    <property type="entry name" value="B-CELL TRANSLOCATION GENE"/>
    <property type="match status" value="1"/>
</dbReference>
<name>A0ABR4N2G7_9FUNG</name>
<reference evidence="4 5" key="1">
    <citation type="submission" date="2023-09" db="EMBL/GenBank/DDBJ databases">
        <title>Pangenome analysis of Batrachochytrium dendrobatidis and related Chytrids.</title>
        <authorList>
            <person name="Yacoub M.N."/>
            <person name="Stajich J.E."/>
            <person name="James T.Y."/>
        </authorList>
    </citation>
    <scope>NUCLEOTIDE SEQUENCE [LARGE SCALE GENOMIC DNA]</scope>
    <source>
        <strain evidence="4 5">JEL0888</strain>
    </source>
</reference>
<gene>
    <name evidence="4" type="primary">TOB1</name>
    <name evidence="4" type="ORF">HK105_206842</name>
</gene>
<proteinExistence type="inferred from homology"/>
<dbReference type="PANTHER" id="PTHR22978:SF22">
    <property type="entry name" value="BTG FAMILY PROTEIN"/>
    <property type="match status" value="1"/>
</dbReference>
<protein>
    <submittedName>
        <fullName evidence="4">Transducer of ERBB2</fullName>
    </submittedName>
</protein>
<evidence type="ECO:0000256" key="2">
    <source>
        <dbReference type="SAM" id="MobiDB-lite"/>
    </source>
</evidence>
<dbReference type="InterPro" id="IPR033332">
    <property type="entry name" value="BTG"/>
</dbReference>
<organism evidence="4 5">
    <name type="scientific">Polyrhizophydium stewartii</name>
    <dbReference type="NCBI Taxonomy" id="2732419"/>
    <lineage>
        <taxon>Eukaryota</taxon>
        <taxon>Fungi</taxon>
        <taxon>Fungi incertae sedis</taxon>
        <taxon>Chytridiomycota</taxon>
        <taxon>Chytridiomycota incertae sedis</taxon>
        <taxon>Chytridiomycetes</taxon>
        <taxon>Rhizophydiales</taxon>
        <taxon>Rhizophydiales incertae sedis</taxon>
        <taxon>Polyrhizophydium</taxon>
    </lineage>
</organism>
<feature type="compositionally biased region" description="Low complexity" evidence="2">
    <location>
        <begin position="132"/>
        <end position="143"/>
    </location>
</feature>
<dbReference type="Gene3D" id="3.90.640.90">
    <property type="entry name" value="Anti-proliferative protein, N-terminal domain"/>
    <property type="match status" value="1"/>
</dbReference>
<dbReference type="PRINTS" id="PR00310">
    <property type="entry name" value="ANTIPRLFBTG1"/>
</dbReference>
<evidence type="ECO:0000313" key="4">
    <source>
        <dbReference type="EMBL" id="KAL2913682.1"/>
    </source>
</evidence>
<feature type="region of interest" description="Disordered" evidence="2">
    <location>
        <begin position="178"/>
        <end position="199"/>
    </location>
</feature>
<dbReference type="SMART" id="SM00099">
    <property type="entry name" value="btg1"/>
    <property type="match status" value="1"/>
</dbReference>
<evidence type="ECO:0000313" key="5">
    <source>
        <dbReference type="Proteomes" id="UP001527925"/>
    </source>
</evidence>
<keyword evidence="5" id="KW-1185">Reference proteome</keyword>